<comment type="caution">
    <text evidence="1">The sequence shown here is derived from an EMBL/GenBank/DDBJ whole genome shotgun (WGS) entry which is preliminary data.</text>
</comment>
<organism evidence="1">
    <name type="scientific">Ophidiomyces ophidiicola</name>
    <dbReference type="NCBI Taxonomy" id="1387563"/>
    <lineage>
        <taxon>Eukaryota</taxon>
        <taxon>Fungi</taxon>
        <taxon>Dikarya</taxon>
        <taxon>Ascomycota</taxon>
        <taxon>Pezizomycotina</taxon>
        <taxon>Eurotiomycetes</taxon>
        <taxon>Eurotiomycetidae</taxon>
        <taxon>Onygenales</taxon>
        <taxon>Onygenaceae</taxon>
        <taxon>Ophidiomyces</taxon>
    </lineage>
</organism>
<sequence length="813" mass="90009">MSAPKPHPRRRPCRRSAVPALLPSDQSQSLEECISQPRRIKLKKGATFHSSSTPAKDSDPTLCIPALPRRAPSCLRTFEKVKADGEKRVAALLGSVDRNFAGSNRDISHKHSSFSDNSFPVPRGILDAHIANTDSTGDPAHTFRFPFPNRRLPPLDQKDSRTCDSGIGSSVSALSRRKPAFGGDSTQHRKASSQNAITRSISFKSKVTGSSKPTLDPKAFRHIERCVLIPVLNEKILKPFHPLVRSVPQRVKRNDITCLRDLEKTLLFSALNQEVTSAIFVKFCEFTVQCIHTTVPFLNERDLQRPSDRPYTNGYFLDLVEQIRQYAVHVEQSRRARAAGERDKNKNQTDYSSSEELVLEGGLSKTGRPAELVRKKKGAAAISLKTGEQYVEPKTSMPAMKRSLSVDSVDDSVVRSMARRKKNEPPLNINKKCDHCDKIFRRPCDLTKHEKTHTRPWKCSESSCKYYKVGWPTEKERDRHVNDKHSKTPALYCCQFAPCTYQSKRESNCKQHMEKAHGWVYVRSKNTGKPGLQPVNLPPSRSSSVNAPSSAAPEASTPQSVEPTPPYISSSQSDFRPETVGSQPTHDINAIFAEDFPLFPETTAGAFGDSADSFARQFDFDAFHASLRASDPEQFVAGLDLGLPAIPSPDAQDGLGMDIHRRLTFDHLGDRMDVDLDWEGFDAYDPTMSPQSAEAATIESYSNASSVGIPSPEEPKIPSLSPCGQGNVMLYSPDSELPDEGFCDLYNVHKKPPRDFTLYANGALGQPTDSQSSESSSSLFHSLSAVGSQHNGSDWPVNTGEGGWEFDEYMKGA</sequence>
<gene>
    <name evidence="1" type="ORF">LOY88_005010</name>
</gene>
<accession>A0ACB8URV1</accession>
<reference evidence="1" key="1">
    <citation type="journal article" date="2022" name="bioRxiv">
        <title>Population genetic analysis of Ophidiomyces ophidiicola, the causative agent of snake fungal disease, indicates recent introductions to the USA.</title>
        <authorList>
            <person name="Ladner J.T."/>
            <person name="Palmer J.M."/>
            <person name="Ettinger C.L."/>
            <person name="Stajich J.E."/>
            <person name="Farrell T.M."/>
            <person name="Glorioso B.M."/>
            <person name="Lawson B."/>
            <person name="Price S.J."/>
            <person name="Stengle A.G."/>
            <person name="Grear D.A."/>
            <person name="Lorch J.M."/>
        </authorList>
    </citation>
    <scope>NUCLEOTIDE SEQUENCE</scope>
    <source>
        <strain evidence="1">NWHC 24266-5</strain>
    </source>
</reference>
<proteinExistence type="predicted"/>
<name>A0ACB8URV1_9EURO</name>
<evidence type="ECO:0000313" key="1">
    <source>
        <dbReference type="EMBL" id="KAI2383820.1"/>
    </source>
</evidence>
<dbReference type="EMBL" id="JALBCA010000083">
    <property type="protein sequence ID" value="KAI2383820.1"/>
    <property type="molecule type" value="Genomic_DNA"/>
</dbReference>
<protein>
    <submittedName>
        <fullName evidence="1">Uncharacterized protein</fullName>
    </submittedName>
</protein>